<dbReference type="Proteomes" id="UP001058974">
    <property type="component" value="Chromosome 1"/>
</dbReference>
<evidence type="ECO:0000256" key="7">
    <source>
        <dbReference type="ARBA" id="ARBA00023163"/>
    </source>
</evidence>
<keyword evidence="5" id="KW-0346">Stress response</keyword>
<protein>
    <recommendedName>
        <fullName evidence="11">HSF-type DNA-binding domain-containing protein</fullName>
    </recommendedName>
</protein>
<comment type="subcellular location">
    <subcellularLocation>
        <location evidence="1">Nucleus</location>
    </subcellularLocation>
</comment>
<evidence type="ECO:0000256" key="9">
    <source>
        <dbReference type="RuleBase" id="RU004020"/>
    </source>
</evidence>
<comment type="subunit">
    <text evidence="2">Homotrimer.</text>
</comment>
<feature type="domain" description="HSF-type DNA-binding" evidence="11">
    <location>
        <begin position="73"/>
        <end position="97"/>
    </location>
</feature>
<organism evidence="12 13">
    <name type="scientific">Pisum sativum</name>
    <name type="common">Garden pea</name>
    <name type="synonym">Lathyrus oleraceus</name>
    <dbReference type="NCBI Taxonomy" id="3888"/>
    <lineage>
        <taxon>Eukaryota</taxon>
        <taxon>Viridiplantae</taxon>
        <taxon>Streptophyta</taxon>
        <taxon>Embryophyta</taxon>
        <taxon>Tracheophyta</taxon>
        <taxon>Spermatophyta</taxon>
        <taxon>Magnoliopsida</taxon>
        <taxon>eudicotyledons</taxon>
        <taxon>Gunneridae</taxon>
        <taxon>Pentapetalae</taxon>
        <taxon>rosids</taxon>
        <taxon>fabids</taxon>
        <taxon>Fabales</taxon>
        <taxon>Fabaceae</taxon>
        <taxon>Papilionoideae</taxon>
        <taxon>50 kb inversion clade</taxon>
        <taxon>NPAAA clade</taxon>
        <taxon>Hologalegina</taxon>
        <taxon>IRL clade</taxon>
        <taxon>Fabeae</taxon>
        <taxon>Lathyrus</taxon>
    </lineage>
</organism>
<dbReference type="SMART" id="SM00415">
    <property type="entry name" value="HSF"/>
    <property type="match status" value="1"/>
</dbReference>
<evidence type="ECO:0000259" key="11">
    <source>
        <dbReference type="PROSITE" id="PS00434"/>
    </source>
</evidence>
<evidence type="ECO:0000256" key="8">
    <source>
        <dbReference type="ARBA" id="ARBA00023242"/>
    </source>
</evidence>
<dbReference type="InterPro" id="IPR036388">
    <property type="entry name" value="WH-like_DNA-bd_sf"/>
</dbReference>
<keyword evidence="6" id="KW-0238">DNA-binding</keyword>
<feature type="region of interest" description="Disordered" evidence="10">
    <location>
        <begin position="230"/>
        <end position="249"/>
    </location>
</feature>
<accession>A0A9D5BIZ4</accession>
<gene>
    <name evidence="12" type="ORF">KIW84_012926</name>
</gene>
<dbReference type="GO" id="GO:0000978">
    <property type="term" value="F:RNA polymerase II cis-regulatory region sequence-specific DNA binding"/>
    <property type="evidence" value="ECO:0007669"/>
    <property type="project" value="TreeGrafter"/>
</dbReference>
<name>A0A9D5BIZ4_PEA</name>
<dbReference type="GO" id="GO:0003700">
    <property type="term" value="F:DNA-binding transcription factor activity"/>
    <property type="evidence" value="ECO:0007669"/>
    <property type="project" value="InterPro"/>
</dbReference>
<keyword evidence="4" id="KW-0805">Transcription regulation</keyword>
<evidence type="ECO:0000313" key="13">
    <source>
        <dbReference type="Proteomes" id="UP001058974"/>
    </source>
</evidence>
<dbReference type="Gramene" id="Psat01G0292600-T1">
    <property type="protein sequence ID" value="KAI5444475.1"/>
    <property type="gene ID" value="KIW84_012926"/>
</dbReference>
<keyword evidence="3" id="KW-0597">Phosphoprotein</keyword>
<dbReference type="PANTHER" id="PTHR10015">
    <property type="entry name" value="HEAT SHOCK TRANSCRIPTION FACTOR"/>
    <property type="match status" value="1"/>
</dbReference>
<dbReference type="AlphaFoldDB" id="A0A9D5BIZ4"/>
<dbReference type="GO" id="GO:0006357">
    <property type="term" value="P:regulation of transcription by RNA polymerase II"/>
    <property type="evidence" value="ECO:0007669"/>
    <property type="project" value="TreeGrafter"/>
</dbReference>
<dbReference type="InterPro" id="IPR036390">
    <property type="entry name" value="WH_DNA-bd_sf"/>
</dbReference>
<evidence type="ECO:0000256" key="5">
    <source>
        <dbReference type="ARBA" id="ARBA00023016"/>
    </source>
</evidence>
<dbReference type="Pfam" id="PF00447">
    <property type="entry name" value="HSF_DNA-bind"/>
    <property type="match status" value="1"/>
</dbReference>
<reference evidence="12 13" key="1">
    <citation type="journal article" date="2022" name="Nat. Genet.">
        <title>Improved pea reference genome and pan-genome highlight genomic features and evolutionary characteristics.</title>
        <authorList>
            <person name="Yang T."/>
            <person name="Liu R."/>
            <person name="Luo Y."/>
            <person name="Hu S."/>
            <person name="Wang D."/>
            <person name="Wang C."/>
            <person name="Pandey M.K."/>
            <person name="Ge S."/>
            <person name="Xu Q."/>
            <person name="Li N."/>
            <person name="Li G."/>
            <person name="Huang Y."/>
            <person name="Saxena R.K."/>
            <person name="Ji Y."/>
            <person name="Li M."/>
            <person name="Yan X."/>
            <person name="He Y."/>
            <person name="Liu Y."/>
            <person name="Wang X."/>
            <person name="Xiang C."/>
            <person name="Varshney R.K."/>
            <person name="Ding H."/>
            <person name="Gao S."/>
            <person name="Zong X."/>
        </authorList>
    </citation>
    <scope>NUCLEOTIDE SEQUENCE [LARGE SCALE GENOMIC DNA]</scope>
    <source>
        <strain evidence="12 13">cv. Zhongwan 6</strain>
    </source>
</reference>
<dbReference type="GO" id="GO:0005634">
    <property type="term" value="C:nucleus"/>
    <property type="evidence" value="ECO:0007669"/>
    <property type="project" value="UniProtKB-SubCell"/>
</dbReference>
<evidence type="ECO:0000256" key="1">
    <source>
        <dbReference type="ARBA" id="ARBA00004123"/>
    </source>
</evidence>
<comment type="caution">
    <text evidence="12">The sequence shown here is derived from an EMBL/GenBank/DDBJ whole genome shotgun (WGS) entry which is preliminary data.</text>
</comment>
<evidence type="ECO:0000256" key="6">
    <source>
        <dbReference type="ARBA" id="ARBA00023125"/>
    </source>
</evidence>
<keyword evidence="7" id="KW-0804">Transcription</keyword>
<comment type="similarity">
    <text evidence="9">Belongs to the HSF family.</text>
</comment>
<evidence type="ECO:0000313" key="12">
    <source>
        <dbReference type="EMBL" id="KAI5444475.1"/>
    </source>
</evidence>
<dbReference type="EMBL" id="JAMSHJ010000001">
    <property type="protein sequence ID" value="KAI5444475.1"/>
    <property type="molecule type" value="Genomic_DNA"/>
</dbReference>
<feature type="compositionally biased region" description="Low complexity" evidence="10">
    <location>
        <begin position="176"/>
        <end position="187"/>
    </location>
</feature>
<evidence type="ECO:0000256" key="10">
    <source>
        <dbReference type="SAM" id="MobiDB-lite"/>
    </source>
</evidence>
<dbReference type="InterPro" id="IPR000232">
    <property type="entry name" value="HSF_DNA-bd"/>
</dbReference>
<evidence type="ECO:0000256" key="3">
    <source>
        <dbReference type="ARBA" id="ARBA00022553"/>
    </source>
</evidence>
<dbReference type="FunFam" id="1.10.10.10:FF:000037">
    <property type="entry name" value="Heat stress transcription factor B-4"/>
    <property type="match status" value="1"/>
</dbReference>
<dbReference type="PRINTS" id="PR00056">
    <property type="entry name" value="HSFDOMAIN"/>
</dbReference>
<keyword evidence="13" id="KW-1185">Reference proteome</keyword>
<keyword evidence="8" id="KW-0539">Nucleus</keyword>
<dbReference type="SUPFAM" id="SSF46785">
    <property type="entry name" value="Winged helix' DNA-binding domain"/>
    <property type="match status" value="1"/>
</dbReference>
<evidence type="ECO:0000256" key="2">
    <source>
        <dbReference type="ARBA" id="ARBA00011233"/>
    </source>
</evidence>
<dbReference type="PROSITE" id="PS00434">
    <property type="entry name" value="HSF_DOMAIN"/>
    <property type="match status" value="1"/>
</dbReference>
<sequence>MVPPLPPVENGESTTTVSITTPAIESQRSIPTPFLTKTYNLVEDKSIDDVISWNEDGSTFIVWNPTVFASNLLPKYFKHNNFSSFVRQLNTYGFRKVVPDRWEFSNDCFRRGEKRLLCEIQRRKICSAIPTSASIATVAAVETATVAVPSPMPLTVVPMATPMVSPSNSDEEQVISLSSSPSRAPSELLDENERLKKENVLLNKELAEMRLLCNNIYTLMSSYANNNNNSNSGNNNIQTDGGALGSRESGMTAAKPLDLMPAVKRSSGMEEMNPKLFGVAIGTKRARENGCESGESGRDGTLLGLHLSGSMDVKSEPLDCQDSHHNDQTPWFNRCNRVNESLCT</sequence>
<proteinExistence type="inferred from homology"/>
<dbReference type="PANTHER" id="PTHR10015:SF333">
    <property type="entry name" value="HEAT STRESS TRANSCRIPTION FACTOR B-2A"/>
    <property type="match status" value="1"/>
</dbReference>
<evidence type="ECO:0000256" key="4">
    <source>
        <dbReference type="ARBA" id="ARBA00023015"/>
    </source>
</evidence>
<feature type="region of interest" description="Disordered" evidence="10">
    <location>
        <begin position="165"/>
        <end position="187"/>
    </location>
</feature>
<dbReference type="Gene3D" id="1.10.10.10">
    <property type="entry name" value="Winged helix-like DNA-binding domain superfamily/Winged helix DNA-binding domain"/>
    <property type="match status" value="1"/>
</dbReference>